<keyword evidence="1" id="KW-0479">Metal-binding</keyword>
<dbReference type="PANTHER" id="PTHR10587">
    <property type="entry name" value="GLYCOSYL TRANSFERASE-RELATED"/>
    <property type="match status" value="1"/>
</dbReference>
<dbReference type="SUPFAM" id="SSF88713">
    <property type="entry name" value="Glycoside hydrolase/deacetylase"/>
    <property type="match status" value="1"/>
</dbReference>
<reference evidence="5 6" key="1">
    <citation type="submission" date="2023-07" db="EMBL/GenBank/DDBJ databases">
        <title>Functional and genomic diversity of the sorghum phyllosphere microbiome.</title>
        <authorList>
            <person name="Shade A."/>
        </authorList>
    </citation>
    <scope>NUCLEOTIDE SEQUENCE [LARGE SCALE GENOMIC DNA]</scope>
    <source>
        <strain evidence="5 6">SORGH_AS_1207</strain>
    </source>
</reference>
<dbReference type="InterPro" id="IPR050248">
    <property type="entry name" value="Polysacc_deacetylase_ArnD"/>
</dbReference>
<evidence type="ECO:0000259" key="4">
    <source>
        <dbReference type="PROSITE" id="PS51677"/>
    </source>
</evidence>
<dbReference type="Gene3D" id="3.20.20.370">
    <property type="entry name" value="Glycoside hydrolase/deacetylase"/>
    <property type="match status" value="1"/>
</dbReference>
<evidence type="ECO:0000313" key="6">
    <source>
        <dbReference type="Proteomes" id="UP001226691"/>
    </source>
</evidence>
<evidence type="ECO:0000256" key="1">
    <source>
        <dbReference type="ARBA" id="ARBA00022723"/>
    </source>
</evidence>
<evidence type="ECO:0000256" key="2">
    <source>
        <dbReference type="ARBA" id="ARBA00022801"/>
    </source>
</evidence>
<dbReference type="RefSeq" id="WP_307482151.1">
    <property type="nucleotide sequence ID" value="NZ_JAUTBF010000001.1"/>
</dbReference>
<dbReference type="PROSITE" id="PS51677">
    <property type="entry name" value="NODB"/>
    <property type="match status" value="1"/>
</dbReference>
<feature type="signal peptide" evidence="3">
    <location>
        <begin position="1"/>
        <end position="18"/>
    </location>
</feature>
<proteinExistence type="predicted"/>
<dbReference type="Proteomes" id="UP001226691">
    <property type="component" value="Unassembled WGS sequence"/>
</dbReference>
<dbReference type="Pfam" id="PF01522">
    <property type="entry name" value="Polysacc_deac_1"/>
    <property type="match status" value="1"/>
</dbReference>
<organism evidence="5 6">
    <name type="scientific">Microbacterium trichothecenolyticum</name>
    <name type="common">Aureobacterium trichothecenolyticum</name>
    <dbReference type="NCBI Taxonomy" id="69370"/>
    <lineage>
        <taxon>Bacteria</taxon>
        <taxon>Bacillati</taxon>
        <taxon>Actinomycetota</taxon>
        <taxon>Actinomycetes</taxon>
        <taxon>Micrococcales</taxon>
        <taxon>Microbacteriaceae</taxon>
        <taxon>Microbacterium</taxon>
    </lineage>
</organism>
<keyword evidence="6" id="KW-1185">Reference proteome</keyword>
<feature type="domain" description="NodB homology" evidence="4">
    <location>
        <begin position="326"/>
        <end position="499"/>
    </location>
</feature>
<dbReference type="InterPro" id="IPR002509">
    <property type="entry name" value="NODB_dom"/>
</dbReference>
<comment type="caution">
    <text evidence="5">The sequence shown here is derived from an EMBL/GenBank/DDBJ whole genome shotgun (WGS) entry which is preliminary data.</text>
</comment>
<dbReference type="GO" id="GO:0016787">
    <property type="term" value="F:hydrolase activity"/>
    <property type="evidence" value="ECO:0007669"/>
    <property type="project" value="UniProtKB-KW"/>
</dbReference>
<protein>
    <submittedName>
        <fullName evidence="5">Peptidoglycan/xylan/chitin deacetylase (PgdA/CDA1 family)</fullName>
        <ecNumber evidence="5">3.5.1.104</ecNumber>
    </submittedName>
</protein>
<dbReference type="EMBL" id="JAUTBF010000001">
    <property type="protein sequence ID" value="MDQ1123078.1"/>
    <property type="molecule type" value="Genomic_DNA"/>
</dbReference>
<dbReference type="PROSITE" id="PS51257">
    <property type="entry name" value="PROKAR_LIPOPROTEIN"/>
    <property type="match status" value="1"/>
</dbReference>
<dbReference type="InterPro" id="IPR011330">
    <property type="entry name" value="Glyco_hydro/deAcase_b/a-brl"/>
</dbReference>
<keyword evidence="2 5" id="KW-0378">Hydrolase</keyword>
<keyword evidence="3" id="KW-0732">Signal</keyword>
<feature type="chain" id="PRO_5047296874" evidence="3">
    <location>
        <begin position="19"/>
        <end position="519"/>
    </location>
</feature>
<sequence length="519" mass="53002">MRRTLAIAAALAVTIALAGCMPESDPDWMPRGWGAGDLRTVEAPPVPIAAGQTPGLAGERVRSDLLGLQARVMVVPGAEAIGAAVLQPVRAAIAARSAAVNRAYAPEVFGREAGLNDRGCVQGSTLRPAAEAIADPALGPIGGSGTAVLCDIVVAAGSVIGQRVRTIEAPGGVPTADHSEVLFADVTTGEVAGARGLWNADAASALWAESVDLLRREAGALSLAPVAPPDDSTAEAFATVLDSTLPAPDGSFVVTLPAGFTAPALTDLGAPPTATDRFLAVPPARVGVLASPLGVAVSAALAAGTPFAPPPSSPSRTGSTDCRLVPCVALTFDDGPGPFTPGIMDALEAQRSAATFYAIGRNVAGGADTVRRAVADGHEVGNHTWSHPQLPTLDAAAVGRQIRDTQNALREATGVTPTSFRPPYGEYDAAVLTAAGLPAVLWDVDTNDWRQPDQAVLIGRAVEQPRPGSIVLLHDIHENTARATPAIISGLRDRGFTLVTVTELFGGTMPSKGAWRSAR</sequence>
<evidence type="ECO:0000313" key="5">
    <source>
        <dbReference type="EMBL" id="MDQ1123078.1"/>
    </source>
</evidence>
<gene>
    <name evidence="5" type="ORF">QE412_001651</name>
</gene>
<dbReference type="PANTHER" id="PTHR10587:SF133">
    <property type="entry name" value="CHITIN DEACETYLASE 1-RELATED"/>
    <property type="match status" value="1"/>
</dbReference>
<dbReference type="EC" id="3.5.1.104" evidence="5"/>
<accession>A0ABU0TTT7</accession>
<evidence type="ECO:0000256" key="3">
    <source>
        <dbReference type="SAM" id="SignalP"/>
    </source>
</evidence>
<name>A0ABU0TTT7_MICTR</name>
<dbReference type="CDD" id="cd10917">
    <property type="entry name" value="CE4_NodB_like_6s_7s"/>
    <property type="match status" value="1"/>
</dbReference>